<organism evidence="1 2">
    <name type="scientific">Romanomermis culicivorax</name>
    <name type="common">Nematode worm</name>
    <dbReference type="NCBI Taxonomy" id="13658"/>
    <lineage>
        <taxon>Eukaryota</taxon>
        <taxon>Metazoa</taxon>
        <taxon>Ecdysozoa</taxon>
        <taxon>Nematoda</taxon>
        <taxon>Enoplea</taxon>
        <taxon>Dorylaimia</taxon>
        <taxon>Mermithida</taxon>
        <taxon>Mermithoidea</taxon>
        <taxon>Mermithidae</taxon>
        <taxon>Romanomermis</taxon>
    </lineage>
</organism>
<reference evidence="2" key="1">
    <citation type="submission" date="2022-11" db="UniProtKB">
        <authorList>
            <consortium name="WormBaseParasite"/>
        </authorList>
    </citation>
    <scope>IDENTIFICATION</scope>
</reference>
<dbReference type="WBParaSite" id="nRc.2.0.1.t13175-RA">
    <property type="protein sequence ID" value="nRc.2.0.1.t13175-RA"/>
    <property type="gene ID" value="nRc.2.0.1.g13175"/>
</dbReference>
<protein>
    <submittedName>
        <fullName evidence="2">Uncharacterized protein</fullName>
    </submittedName>
</protein>
<dbReference type="Proteomes" id="UP000887565">
    <property type="component" value="Unplaced"/>
</dbReference>
<name>A0A915IGD3_ROMCU</name>
<dbReference type="AlphaFoldDB" id="A0A915IGD3"/>
<accession>A0A915IGD3</accession>
<sequence length="108" mass="12382">RLKRFKDDKGDSKSHLRKKRCSSIVRYTVFFDEIVFLGKNLEMQKKLLNNEENLGFLSRMCANPGYGCAIGANFLTGLRLNFRDLVILGAENVKFPRRLALPSMIIIT</sequence>
<evidence type="ECO:0000313" key="1">
    <source>
        <dbReference type="Proteomes" id="UP000887565"/>
    </source>
</evidence>
<proteinExistence type="predicted"/>
<evidence type="ECO:0000313" key="2">
    <source>
        <dbReference type="WBParaSite" id="nRc.2.0.1.t13175-RA"/>
    </source>
</evidence>
<keyword evidence="1" id="KW-1185">Reference proteome</keyword>